<dbReference type="EMBL" id="PDLM01000006">
    <property type="protein sequence ID" value="RDW75457.1"/>
    <property type="molecule type" value="Genomic_DNA"/>
</dbReference>
<feature type="region of interest" description="Disordered" evidence="4">
    <location>
        <begin position="421"/>
        <end position="450"/>
    </location>
</feature>
<dbReference type="Pfam" id="PF00172">
    <property type="entry name" value="Zn_clus"/>
    <property type="match status" value="1"/>
</dbReference>
<sequence>MPDTPINPATAPSSTPVNKITRGHSCLVCQQRKVKCDGQRPCSTCSKNGVECVTKPPAQPRRRKDRQAPRQDVLSRIQKLERELLMTKSEENGSPGSTSTLGTTHPEPTPTASSSESPKKDSDGVMVQEGEHSRYVENILWASLKNELQTPNPAQPPTEYAIRPGEGVIFGRSASDTSLTPFHPSAVQIFKLWQTFLDNVNPVVKLLHAPTTQQMILEAIGDLEKISTSTEVVMFSIYFSAIISMNETACQSSFGESKAVLVDKYAQYTEIALSNARFLKSYDIAVLQAFTLFLLAMRQQHDSQSSWLLAGIAVRSGQRIGLHRETASQGFSILNAEIRRRLWWQISILDSIAAKRSGAALHATFRMLSDTKKPLNVNDSDLWPSMREPPQEHTGPTEMLFTRIRCDIGEFMIQSRWPNKSSSSASLNGQVPVGPTVGNNETSTEEKDRGIRELESHLESRYLRYCDPSIPIHRLAMFLAKSVVAQLRLGAHHPFQYPDGGARIPQQEKDLLISTALQILELHNAANALPELQGFLWHINVVFPFEAFIYTLREMTHEKDRDLVARAKHLVEKVYDFHPELIAESGNALYFAVGTLAISAWRSSSVAEGSSQGQFPHRVPSFITKLESQRKGKGTSAEQPSIMADDISNQPTTDQLYPPTALGYNVGNGMGQNFYQTSVTMENAAGMDWQYWQALLEGPQDAMLYVNDFQTLP</sequence>
<dbReference type="GO" id="GO:0006351">
    <property type="term" value="P:DNA-templated transcription"/>
    <property type="evidence" value="ECO:0007669"/>
    <property type="project" value="InterPro"/>
</dbReference>
<feature type="region of interest" description="Disordered" evidence="4">
    <location>
        <begin position="1"/>
        <end position="20"/>
    </location>
</feature>
<evidence type="ECO:0000256" key="4">
    <source>
        <dbReference type="SAM" id="MobiDB-lite"/>
    </source>
</evidence>
<evidence type="ECO:0000313" key="7">
    <source>
        <dbReference type="Proteomes" id="UP000256645"/>
    </source>
</evidence>
<dbReference type="InterPro" id="IPR036864">
    <property type="entry name" value="Zn2-C6_fun-type_DNA-bd_sf"/>
</dbReference>
<dbReference type="InterPro" id="IPR050613">
    <property type="entry name" value="Sec_Metabolite_Reg"/>
</dbReference>
<dbReference type="SUPFAM" id="SSF57701">
    <property type="entry name" value="Zn2/Cys6 DNA-binding domain"/>
    <property type="match status" value="1"/>
</dbReference>
<reference evidence="6 7" key="1">
    <citation type="journal article" date="2018" name="IMA Fungus">
        <title>IMA Genome-F 9: Draft genome sequence of Annulohypoxylon stygium, Aspergillus mulundensis, Berkeleyomyces basicola (syn. Thielaviopsis basicola), Ceratocystis smalleyi, two Cercospora beticola strains, Coleophoma cylindrospora, Fusarium fracticaudum, Phialophora cf. hyalina, and Morchella septimelata.</title>
        <authorList>
            <person name="Wingfield B.D."/>
            <person name="Bills G.F."/>
            <person name="Dong Y."/>
            <person name="Huang W."/>
            <person name="Nel W.J."/>
            <person name="Swalarsk-Parry B.S."/>
            <person name="Vaghefi N."/>
            <person name="Wilken P.M."/>
            <person name="An Z."/>
            <person name="de Beer Z.W."/>
            <person name="De Vos L."/>
            <person name="Chen L."/>
            <person name="Duong T.A."/>
            <person name="Gao Y."/>
            <person name="Hammerbacher A."/>
            <person name="Kikkert J.R."/>
            <person name="Li Y."/>
            <person name="Li H."/>
            <person name="Li K."/>
            <person name="Li Q."/>
            <person name="Liu X."/>
            <person name="Ma X."/>
            <person name="Naidoo K."/>
            <person name="Pethybridge S.J."/>
            <person name="Sun J."/>
            <person name="Steenkamp E.T."/>
            <person name="van der Nest M.A."/>
            <person name="van Wyk S."/>
            <person name="Wingfield M.J."/>
            <person name="Xiong C."/>
            <person name="Yue Q."/>
            <person name="Zhang X."/>
        </authorList>
    </citation>
    <scope>NUCLEOTIDE SEQUENCE [LARGE SCALE GENOMIC DNA]</scope>
    <source>
        <strain evidence="6 7">BP6252</strain>
    </source>
</reference>
<feature type="compositionally biased region" description="Basic and acidic residues" evidence="4">
    <location>
        <begin position="117"/>
        <end position="127"/>
    </location>
</feature>
<accession>A0A3D8RN13</accession>
<protein>
    <recommendedName>
        <fullName evidence="5">Zn(2)-C6 fungal-type domain-containing protein</fullName>
    </recommendedName>
</protein>
<dbReference type="CDD" id="cd12148">
    <property type="entry name" value="fungal_TF_MHR"/>
    <property type="match status" value="1"/>
</dbReference>
<dbReference type="Proteomes" id="UP000256645">
    <property type="component" value="Unassembled WGS sequence"/>
</dbReference>
<gene>
    <name evidence="6" type="ORF">BP6252_06599</name>
</gene>
<dbReference type="Pfam" id="PF04082">
    <property type="entry name" value="Fungal_trans"/>
    <property type="match status" value="1"/>
</dbReference>
<evidence type="ECO:0000313" key="6">
    <source>
        <dbReference type="EMBL" id="RDW75457.1"/>
    </source>
</evidence>
<dbReference type="STRING" id="1849047.A0A3D8RN13"/>
<dbReference type="GO" id="GO:0003677">
    <property type="term" value="F:DNA binding"/>
    <property type="evidence" value="ECO:0007669"/>
    <property type="project" value="InterPro"/>
</dbReference>
<evidence type="ECO:0000256" key="1">
    <source>
        <dbReference type="ARBA" id="ARBA00004123"/>
    </source>
</evidence>
<dbReference type="GO" id="GO:0008270">
    <property type="term" value="F:zinc ion binding"/>
    <property type="evidence" value="ECO:0007669"/>
    <property type="project" value="InterPro"/>
</dbReference>
<dbReference type="PANTHER" id="PTHR31001:SF85">
    <property type="entry name" value="ZN(II)2CYS6 TRANSCRIPTION FACTOR (EUROFUNG)"/>
    <property type="match status" value="1"/>
</dbReference>
<feature type="compositionally biased region" description="Low complexity" evidence="4">
    <location>
        <begin position="93"/>
        <end position="116"/>
    </location>
</feature>
<dbReference type="InterPro" id="IPR007219">
    <property type="entry name" value="XnlR_reg_dom"/>
</dbReference>
<evidence type="ECO:0000256" key="3">
    <source>
        <dbReference type="ARBA" id="ARBA00023242"/>
    </source>
</evidence>
<dbReference type="PANTHER" id="PTHR31001">
    <property type="entry name" value="UNCHARACTERIZED TRANSCRIPTIONAL REGULATORY PROTEIN"/>
    <property type="match status" value="1"/>
</dbReference>
<comment type="caution">
    <text evidence="6">The sequence shown here is derived from an EMBL/GenBank/DDBJ whole genome shotgun (WGS) entry which is preliminary data.</text>
</comment>
<feature type="region of interest" description="Disordered" evidence="4">
    <location>
        <begin position="85"/>
        <end position="127"/>
    </location>
</feature>
<organism evidence="6 7">
    <name type="scientific">Coleophoma cylindrospora</name>
    <dbReference type="NCBI Taxonomy" id="1849047"/>
    <lineage>
        <taxon>Eukaryota</taxon>
        <taxon>Fungi</taxon>
        <taxon>Dikarya</taxon>
        <taxon>Ascomycota</taxon>
        <taxon>Pezizomycotina</taxon>
        <taxon>Leotiomycetes</taxon>
        <taxon>Helotiales</taxon>
        <taxon>Dermateaceae</taxon>
        <taxon>Coleophoma</taxon>
    </lineage>
</organism>
<name>A0A3D8RN13_9HELO</name>
<evidence type="ECO:0000256" key="2">
    <source>
        <dbReference type="ARBA" id="ARBA00022723"/>
    </source>
</evidence>
<dbReference type="CDD" id="cd00067">
    <property type="entry name" value="GAL4"/>
    <property type="match status" value="1"/>
</dbReference>
<proteinExistence type="predicted"/>
<dbReference type="OrthoDB" id="2269373at2759"/>
<keyword evidence="7" id="KW-1185">Reference proteome</keyword>
<dbReference type="GO" id="GO:0005634">
    <property type="term" value="C:nucleus"/>
    <property type="evidence" value="ECO:0007669"/>
    <property type="project" value="UniProtKB-SubCell"/>
</dbReference>
<keyword evidence="2" id="KW-0479">Metal-binding</keyword>
<feature type="region of interest" description="Disordered" evidence="4">
    <location>
        <begin position="35"/>
        <end position="73"/>
    </location>
</feature>
<dbReference type="Gene3D" id="4.10.240.10">
    <property type="entry name" value="Zn(2)-C6 fungal-type DNA-binding domain"/>
    <property type="match status" value="1"/>
</dbReference>
<comment type="subcellular location">
    <subcellularLocation>
        <location evidence="1">Nucleus</location>
    </subcellularLocation>
</comment>
<dbReference type="PROSITE" id="PS50048">
    <property type="entry name" value="ZN2_CY6_FUNGAL_2"/>
    <property type="match status" value="1"/>
</dbReference>
<dbReference type="AlphaFoldDB" id="A0A3D8RN13"/>
<feature type="domain" description="Zn(2)-C6 fungal-type" evidence="5">
    <location>
        <begin position="25"/>
        <end position="54"/>
    </location>
</feature>
<dbReference type="SMART" id="SM00906">
    <property type="entry name" value="Fungal_trans"/>
    <property type="match status" value="1"/>
</dbReference>
<keyword evidence="3" id="KW-0539">Nucleus</keyword>
<dbReference type="InterPro" id="IPR001138">
    <property type="entry name" value="Zn2Cys6_DnaBD"/>
</dbReference>
<dbReference type="SMART" id="SM00066">
    <property type="entry name" value="GAL4"/>
    <property type="match status" value="1"/>
</dbReference>
<dbReference type="GO" id="GO:0000981">
    <property type="term" value="F:DNA-binding transcription factor activity, RNA polymerase II-specific"/>
    <property type="evidence" value="ECO:0007669"/>
    <property type="project" value="InterPro"/>
</dbReference>
<evidence type="ECO:0000259" key="5">
    <source>
        <dbReference type="PROSITE" id="PS50048"/>
    </source>
</evidence>
<feature type="region of interest" description="Disordered" evidence="4">
    <location>
        <begin position="628"/>
        <end position="655"/>
    </location>
</feature>